<evidence type="ECO:0000256" key="2">
    <source>
        <dbReference type="SAM" id="SignalP"/>
    </source>
</evidence>
<dbReference type="InterPro" id="IPR001638">
    <property type="entry name" value="Solute-binding_3/MltF_N"/>
</dbReference>
<dbReference type="AlphaFoldDB" id="A0A6G7VJ60"/>
<sequence>MNFPDQFHSCRPAGRALRRLCLVAALIVAQVATAPFAAAWEMRVCADPDYMPLTNSAEEGYENKIAAILADELGAELTYQWWTLTASMIPEQLREGNCDMMIGVPDGTEGVTPTIAYYRSPYAFVYREGEGYDIATFDDPILGELRLGTTSEGTSSYLALSRRGLLNRITSSSEASGSNSAARFSSLIDSVAGGEIDVAVPWGPIGGYFAALKDPPLKVTPVPEFDIPFTPMYHSIIIAVRSGDTELRDLLDDALARRWDDIYAVLAQYHVPTLPLPRPSISIQEPQQ</sequence>
<organism evidence="4 5">
    <name type="scientific">Pontivivens nitratireducens</name>
    <dbReference type="NCBI Taxonomy" id="2758038"/>
    <lineage>
        <taxon>Bacteria</taxon>
        <taxon>Pseudomonadati</taxon>
        <taxon>Pseudomonadota</taxon>
        <taxon>Alphaproteobacteria</taxon>
        <taxon>Rhodobacterales</taxon>
        <taxon>Paracoccaceae</taxon>
        <taxon>Pontivivens</taxon>
    </lineage>
</organism>
<dbReference type="Gene3D" id="3.40.190.10">
    <property type="entry name" value="Periplasmic binding protein-like II"/>
    <property type="match status" value="2"/>
</dbReference>
<evidence type="ECO:0000313" key="5">
    <source>
        <dbReference type="Proteomes" id="UP000500791"/>
    </source>
</evidence>
<dbReference type="InterPro" id="IPR022448">
    <property type="entry name" value="Quinoprotein_dehydrogenase"/>
</dbReference>
<protein>
    <submittedName>
        <fullName evidence="4">Quinoprotein dehydrogenase-associated putative ABC transporter substrate-binding protein</fullName>
    </submittedName>
</protein>
<proteinExistence type="predicted"/>
<evidence type="ECO:0000313" key="4">
    <source>
        <dbReference type="EMBL" id="QIK39930.1"/>
    </source>
</evidence>
<dbReference type="PANTHER" id="PTHR35936">
    <property type="entry name" value="MEMBRANE-BOUND LYTIC MUREIN TRANSGLYCOSYLASE F"/>
    <property type="match status" value="1"/>
</dbReference>
<evidence type="ECO:0000256" key="1">
    <source>
        <dbReference type="ARBA" id="ARBA00022729"/>
    </source>
</evidence>
<feature type="chain" id="PRO_5026160284" evidence="2">
    <location>
        <begin position="40"/>
        <end position="288"/>
    </location>
</feature>
<dbReference type="EMBL" id="CP049811">
    <property type="protein sequence ID" value="QIK39930.1"/>
    <property type="molecule type" value="Genomic_DNA"/>
</dbReference>
<evidence type="ECO:0000259" key="3">
    <source>
        <dbReference type="SMART" id="SM00062"/>
    </source>
</evidence>
<accession>A0A6G7VJ60</accession>
<keyword evidence="5" id="KW-1185">Reference proteome</keyword>
<reference evidence="4 5" key="1">
    <citation type="submission" date="2020-03" db="EMBL/GenBank/DDBJ databases">
        <title>Complete genome sequence of Monaibacterium sp. ALG8 with diverse plasmids.</title>
        <authorList>
            <person name="Sun C."/>
        </authorList>
    </citation>
    <scope>NUCLEOTIDE SEQUENCE [LARGE SCALE GENOMIC DNA]</scope>
    <source>
        <strain evidence="4 5">ALG8</strain>
    </source>
</reference>
<dbReference type="Proteomes" id="UP000500791">
    <property type="component" value="Chromosome"/>
</dbReference>
<name>A0A6G7VJ60_9RHOB</name>
<dbReference type="NCBIfam" id="TIGR03871">
    <property type="entry name" value="ABC_peri_MoxJ_2"/>
    <property type="match status" value="1"/>
</dbReference>
<dbReference type="SUPFAM" id="SSF53850">
    <property type="entry name" value="Periplasmic binding protein-like II"/>
    <property type="match status" value="1"/>
</dbReference>
<keyword evidence="1 2" id="KW-0732">Signal</keyword>
<gene>
    <name evidence="4" type="ORF">G8E03_03640</name>
</gene>
<feature type="domain" description="Solute-binding protein family 3/N-terminal" evidence="3">
    <location>
        <begin position="41"/>
        <end position="266"/>
    </location>
</feature>
<dbReference type="PANTHER" id="PTHR35936:SF17">
    <property type="entry name" value="ARGININE-BINDING EXTRACELLULAR PROTEIN ARTP"/>
    <property type="match status" value="1"/>
</dbReference>
<dbReference type="Pfam" id="PF00497">
    <property type="entry name" value="SBP_bac_3"/>
    <property type="match status" value="1"/>
</dbReference>
<dbReference type="RefSeq" id="WP_166188769.1">
    <property type="nucleotide sequence ID" value="NZ_CP049811.1"/>
</dbReference>
<dbReference type="KEGG" id="mon:G8E03_03640"/>
<feature type="signal peptide" evidence="2">
    <location>
        <begin position="1"/>
        <end position="39"/>
    </location>
</feature>
<dbReference type="SMART" id="SM00062">
    <property type="entry name" value="PBPb"/>
    <property type="match status" value="1"/>
</dbReference>